<sequence length="303" mass="34812">MSNYSHRVTEEEEREDLTINQILRRNFKFSSRFKTKIKFQKLVDLNGEQSPGYLRPKAGDEIVVRLPEETSDFPMEDIPVSPLYEDEDILIIDKQPGVTVHPTKGHPSHTLANGIMKYMHDTDQSFKIRFANRLDMDTSGIVIVAKNANSQNDISHQMRNQTTVKKYRAVVLGDIKEEFFTIDLPIGRPFEDQVQRSVMAEGGKDAVTDVQVLEHFGDRYTLVELTLHTGRTHQIRVHLSHIGHPIAGDQLYGGEDPHIQRQALHSCYLKFLHPMSHEPLEIQSKLPEDIQRCITEIKNESEH</sequence>
<keyword evidence="3 5" id="KW-0413">Isomerase</keyword>
<comment type="catalytic activity">
    <reaction evidence="1 5">
        <text>a uridine in RNA = a pseudouridine in RNA</text>
        <dbReference type="Rhea" id="RHEA:48348"/>
        <dbReference type="Rhea" id="RHEA-COMP:12068"/>
        <dbReference type="Rhea" id="RHEA-COMP:12069"/>
        <dbReference type="ChEBI" id="CHEBI:65314"/>
        <dbReference type="ChEBI" id="CHEBI:65315"/>
    </reaction>
</comment>
<dbReference type="InterPro" id="IPR050188">
    <property type="entry name" value="RluA_PseudoU_synthase"/>
</dbReference>
<dbReference type="SUPFAM" id="SSF55120">
    <property type="entry name" value="Pseudouridine synthase"/>
    <property type="match status" value="1"/>
</dbReference>
<evidence type="ECO:0000256" key="4">
    <source>
        <dbReference type="PIRSR" id="PIRSR606225-1"/>
    </source>
</evidence>
<protein>
    <recommendedName>
        <fullName evidence="5">Pseudouridine synthase</fullName>
        <ecNumber evidence="5">5.4.99.-</ecNumber>
    </recommendedName>
</protein>
<dbReference type="PROSITE" id="PS01129">
    <property type="entry name" value="PSI_RLU"/>
    <property type="match status" value="1"/>
</dbReference>
<name>A0A6N7XJ23_9FIRM</name>
<feature type="domain" description="Pseudouridine synthase RsuA/RluA-like" evidence="6">
    <location>
        <begin position="88"/>
        <end position="241"/>
    </location>
</feature>
<dbReference type="CDD" id="cd02869">
    <property type="entry name" value="PseudoU_synth_RluA_like"/>
    <property type="match status" value="1"/>
</dbReference>
<proteinExistence type="inferred from homology"/>
<accession>A0A6N7XJ23</accession>
<dbReference type="Gene3D" id="3.30.2350.10">
    <property type="entry name" value="Pseudouridine synthase"/>
    <property type="match status" value="1"/>
</dbReference>
<dbReference type="EMBL" id="VUNA01000002">
    <property type="protein sequence ID" value="MST70055.1"/>
    <property type="molecule type" value="Genomic_DNA"/>
</dbReference>
<dbReference type="GO" id="GO:0140098">
    <property type="term" value="F:catalytic activity, acting on RNA"/>
    <property type="evidence" value="ECO:0007669"/>
    <property type="project" value="UniProtKB-ARBA"/>
</dbReference>
<evidence type="ECO:0000313" key="8">
    <source>
        <dbReference type="Proteomes" id="UP000469424"/>
    </source>
</evidence>
<dbReference type="GO" id="GO:0000455">
    <property type="term" value="P:enzyme-directed rRNA pseudouridine synthesis"/>
    <property type="evidence" value="ECO:0007669"/>
    <property type="project" value="TreeGrafter"/>
</dbReference>
<feature type="active site" evidence="4">
    <location>
        <position position="135"/>
    </location>
</feature>
<evidence type="ECO:0000256" key="2">
    <source>
        <dbReference type="ARBA" id="ARBA00010876"/>
    </source>
</evidence>
<organism evidence="7 8">
    <name type="scientific">Mogibacterium kristiansenii</name>
    <dbReference type="NCBI Taxonomy" id="2606708"/>
    <lineage>
        <taxon>Bacteria</taxon>
        <taxon>Bacillati</taxon>
        <taxon>Bacillota</taxon>
        <taxon>Clostridia</taxon>
        <taxon>Peptostreptococcales</taxon>
        <taxon>Anaerovoracaceae</taxon>
        <taxon>Mogibacterium</taxon>
    </lineage>
</organism>
<dbReference type="GO" id="GO:0009982">
    <property type="term" value="F:pseudouridine synthase activity"/>
    <property type="evidence" value="ECO:0007669"/>
    <property type="project" value="InterPro"/>
</dbReference>
<gene>
    <name evidence="7" type="ORF">FYJ65_01665</name>
</gene>
<dbReference type="PANTHER" id="PTHR21600">
    <property type="entry name" value="MITOCHONDRIAL RNA PSEUDOURIDINE SYNTHASE"/>
    <property type="match status" value="1"/>
</dbReference>
<dbReference type="InterPro" id="IPR006224">
    <property type="entry name" value="PsdUridine_synth_RluA-like_CS"/>
</dbReference>
<evidence type="ECO:0000259" key="6">
    <source>
        <dbReference type="Pfam" id="PF00849"/>
    </source>
</evidence>
<comment type="similarity">
    <text evidence="2 5">Belongs to the pseudouridine synthase RluA family.</text>
</comment>
<dbReference type="RefSeq" id="WP_154553615.1">
    <property type="nucleotide sequence ID" value="NZ_JAQXUZ010000021.1"/>
</dbReference>
<dbReference type="Proteomes" id="UP000469424">
    <property type="component" value="Unassembled WGS sequence"/>
</dbReference>
<dbReference type="AlphaFoldDB" id="A0A6N7XJ23"/>
<evidence type="ECO:0000256" key="3">
    <source>
        <dbReference type="ARBA" id="ARBA00023235"/>
    </source>
</evidence>
<dbReference type="Pfam" id="PF00849">
    <property type="entry name" value="PseudoU_synth_2"/>
    <property type="match status" value="1"/>
</dbReference>
<comment type="caution">
    <text evidence="7">The sequence shown here is derived from an EMBL/GenBank/DDBJ whole genome shotgun (WGS) entry which is preliminary data.</text>
</comment>
<dbReference type="InterPro" id="IPR020103">
    <property type="entry name" value="PsdUridine_synth_cat_dom_sf"/>
</dbReference>
<dbReference type="PANTHER" id="PTHR21600:SF44">
    <property type="entry name" value="RIBOSOMAL LARGE SUBUNIT PSEUDOURIDINE SYNTHASE D"/>
    <property type="match status" value="1"/>
</dbReference>
<dbReference type="NCBIfam" id="TIGR00005">
    <property type="entry name" value="rluA_subfam"/>
    <property type="match status" value="1"/>
</dbReference>
<evidence type="ECO:0000256" key="5">
    <source>
        <dbReference type="RuleBase" id="RU362028"/>
    </source>
</evidence>
<evidence type="ECO:0000313" key="7">
    <source>
        <dbReference type="EMBL" id="MST70055.1"/>
    </source>
</evidence>
<dbReference type="GO" id="GO:0003723">
    <property type="term" value="F:RNA binding"/>
    <property type="evidence" value="ECO:0007669"/>
    <property type="project" value="InterPro"/>
</dbReference>
<keyword evidence="8" id="KW-1185">Reference proteome</keyword>
<comment type="function">
    <text evidence="5">Responsible for synthesis of pseudouridine from uracil.</text>
</comment>
<reference evidence="7 8" key="1">
    <citation type="submission" date="2019-08" db="EMBL/GenBank/DDBJ databases">
        <title>In-depth cultivation of the pig gut microbiome towards novel bacterial diversity and tailored functional studies.</title>
        <authorList>
            <person name="Wylensek D."/>
            <person name="Hitch T.C.A."/>
            <person name="Clavel T."/>
        </authorList>
    </citation>
    <scope>NUCLEOTIDE SEQUENCE [LARGE SCALE GENOMIC DNA]</scope>
    <source>
        <strain evidence="7 8">WCA-MUC-591-APC-4B</strain>
    </source>
</reference>
<evidence type="ECO:0000256" key="1">
    <source>
        <dbReference type="ARBA" id="ARBA00000073"/>
    </source>
</evidence>
<dbReference type="EC" id="5.4.99.-" evidence="5"/>
<dbReference type="InterPro" id="IPR006225">
    <property type="entry name" value="PsdUridine_synth_RluC/D"/>
</dbReference>
<dbReference type="InterPro" id="IPR006145">
    <property type="entry name" value="PsdUridine_synth_RsuA/RluA"/>
</dbReference>